<protein>
    <submittedName>
        <fullName evidence="2">Uncharacterized protein</fullName>
    </submittedName>
</protein>
<reference evidence="2" key="1">
    <citation type="submission" date="2022-10" db="EMBL/GenBank/DDBJ databases">
        <authorList>
            <person name="Hyden B.L."/>
            <person name="Feng K."/>
            <person name="Yates T."/>
            <person name="Jawdy S."/>
            <person name="Smart L.B."/>
            <person name="Muchero W."/>
        </authorList>
    </citation>
    <scope>NUCLEOTIDE SEQUENCE</scope>
    <source>
        <tissue evidence="2">Shoot tip</tissue>
    </source>
</reference>
<organism evidence="2 3">
    <name type="scientific">Salix suchowensis</name>
    <dbReference type="NCBI Taxonomy" id="1278906"/>
    <lineage>
        <taxon>Eukaryota</taxon>
        <taxon>Viridiplantae</taxon>
        <taxon>Streptophyta</taxon>
        <taxon>Embryophyta</taxon>
        <taxon>Tracheophyta</taxon>
        <taxon>Spermatophyta</taxon>
        <taxon>Magnoliopsida</taxon>
        <taxon>eudicotyledons</taxon>
        <taxon>Gunneridae</taxon>
        <taxon>Pentapetalae</taxon>
        <taxon>rosids</taxon>
        <taxon>fabids</taxon>
        <taxon>Malpighiales</taxon>
        <taxon>Salicaceae</taxon>
        <taxon>Saliceae</taxon>
        <taxon>Salix</taxon>
    </lineage>
</organism>
<dbReference type="EMBL" id="JAPFFI010000008">
    <property type="protein sequence ID" value="KAJ6385634.1"/>
    <property type="molecule type" value="Genomic_DNA"/>
</dbReference>
<proteinExistence type="predicted"/>
<accession>A0ABQ9BM79</accession>
<keyword evidence="3" id="KW-1185">Reference proteome</keyword>
<evidence type="ECO:0000313" key="2">
    <source>
        <dbReference type="EMBL" id="KAJ6385634.1"/>
    </source>
</evidence>
<comment type="caution">
    <text evidence="2">The sequence shown here is derived from an EMBL/GenBank/DDBJ whole genome shotgun (WGS) entry which is preliminary data.</text>
</comment>
<sequence>MPRGARFPVDAVAQVTTDATHHARVRGRRSQKPERKSGCRRRILEKRHRFGGYESRENP</sequence>
<feature type="compositionally biased region" description="Basic residues" evidence="1">
    <location>
        <begin position="38"/>
        <end position="50"/>
    </location>
</feature>
<gene>
    <name evidence="2" type="ORF">OIU77_028753</name>
</gene>
<evidence type="ECO:0000256" key="1">
    <source>
        <dbReference type="SAM" id="MobiDB-lite"/>
    </source>
</evidence>
<name>A0ABQ9BM79_9ROSI</name>
<dbReference type="Proteomes" id="UP001141253">
    <property type="component" value="Chromosome 9"/>
</dbReference>
<reference evidence="2" key="2">
    <citation type="journal article" date="2023" name="Int. J. Mol. Sci.">
        <title>De Novo Assembly and Annotation of 11 Diverse Shrub Willow (Salix) Genomes Reveals Novel Gene Organization in Sex-Linked Regions.</title>
        <authorList>
            <person name="Hyden B."/>
            <person name="Feng K."/>
            <person name="Yates T.B."/>
            <person name="Jawdy S."/>
            <person name="Cereghino C."/>
            <person name="Smart L.B."/>
            <person name="Muchero W."/>
        </authorList>
    </citation>
    <scope>NUCLEOTIDE SEQUENCE</scope>
    <source>
        <tissue evidence="2">Shoot tip</tissue>
    </source>
</reference>
<feature type="region of interest" description="Disordered" evidence="1">
    <location>
        <begin position="17"/>
        <end position="59"/>
    </location>
</feature>
<evidence type="ECO:0000313" key="3">
    <source>
        <dbReference type="Proteomes" id="UP001141253"/>
    </source>
</evidence>